<dbReference type="PANTHER" id="PTHR11236">
    <property type="entry name" value="AMINOBENZOATE/ANTHRANILATE SYNTHASE"/>
    <property type="match status" value="1"/>
</dbReference>
<evidence type="ECO:0000313" key="3">
    <source>
        <dbReference type="Proteomes" id="UP000054279"/>
    </source>
</evidence>
<dbReference type="PANTHER" id="PTHR11236:SF9">
    <property type="entry name" value="ANTHRANILATE SYNTHASE COMPONENT 1"/>
    <property type="match status" value="1"/>
</dbReference>
<name>A0A0C9VYB1_SPHS4</name>
<gene>
    <name evidence="2" type="ORF">M422DRAFT_60160</name>
</gene>
<proteinExistence type="predicted"/>
<accession>A0A0C9VYB1</accession>
<dbReference type="AlphaFoldDB" id="A0A0C9VYB1"/>
<organism evidence="2 3">
    <name type="scientific">Sphaerobolus stellatus (strain SS14)</name>
    <dbReference type="NCBI Taxonomy" id="990650"/>
    <lineage>
        <taxon>Eukaryota</taxon>
        <taxon>Fungi</taxon>
        <taxon>Dikarya</taxon>
        <taxon>Basidiomycota</taxon>
        <taxon>Agaricomycotina</taxon>
        <taxon>Agaricomycetes</taxon>
        <taxon>Phallomycetidae</taxon>
        <taxon>Geastrales</taxon>
        <taxon>Sphaerobolaceae</taxon>
        <taxon>Sphaerobolus</taxon>
    </lineage>
</organism>
<evidence type="ECO:0000313" key="2">
    <source>
        <dbReference type="EMBL" id="KIJ43965.1"/>
    </source>
</evidence>
<dbReference type="PRINTS" id="PR00095">
    <property type="entry name" value="ANTSNTHASEI"/>
</dbReference>
<dbReference type="SUPFAM" id="SSF56322">
    <property type="entry name" value="ADC synthase"/>
    <property type="match status" value="1"/>
</dbReference>
<dbReference type="Gene3D" id="3.60.120.10">
    <property type="entry name" value="Anthranilate synthase"/>
    <property type="match status" value="1"/>
</dbReference>
<dbReference type="EMBL" id="KN837119">
    <property type="protein sequence ID" value="KIJ43965.1"/>
    <property type="molecule type" value="Genomic_DNA"/>
</dbReference>
<protein>
    <recommendedName>
        <fullName evidence="1">Chorismate-utilising enzyme C-terminal domain-containing protein</fullName>
    </recommendedName>
</protein>
<dbReference type="InterPro" id="IPR005801">
    <property type="entry name" value="ADC_synthase"/>
</dbReference>
<dbReference type="Pfam" id="PF00425">
    <property type="entry name" value="Chorismate_bind"/>
    <property type="match status" value="1"/>
</dbReference>
<feature type="domain" description="Chorismate-utilising enzyme C-terminal" evidence="1">
    <location>
        <begin position="1"/>
        <end position="140"/>
    </location>
</feature>
<reference evidence="2 3" key="1">
    <citation type="submission" date="2014-06" db="EMBL/GenBank/DDBJ databases">
        <title>Evolutionary Origins and Diversification of the Mycorrhizal Mutualists.</title>
        <authorList>
            <consortium name="DOE Joint Genome Institute"/>
            <consortium name="Mycorrhizal Genomics Consortium"/>
            <person name="Kohler A."/>
            <person name="Kuo A."/>
            <person name="Nagy L.G."/>
            <person name="Floudas D."/>
            <person name="Copeland A."/>
            <person name="Barry K.W."/>
            <person name="Cichocki N."/>
            <person name="Veneault-Fourrey C."/>
            <person name="LaButti K."/>
            <person name="Lindquist E.A."/>
            <person name="Lipzen A."/>
            <person name="Lundell T."/>
            <person name="Morin E."/>
            <person name="Murat C."/>
            <person name="Riley R."/>
            <person name="Ohm R."/>
            <person name="Sun H."/>
            <person name="Tunlid A."/>
            <person name="Henrissat B."/>
            <person name="Grigoriev I.V."/>
            <person name="Hibbett D.S."/>
            <person name="Martin F."/>
        </authorList>
    </citation>
    <scope>NUCLEOTIDE SEQUENCE [LARGE SCALE GENOMIC DNA]</scope>
    <source>
        <strain evidence="2 3">SS14</strain>
    </source>
</reference>
<dbReference type="OrthoDB" id="1865897at2759"/>
<dbReference type="Proteomes" id="UP000054279">
    <property type="component" value="Unassembled WGS sequence"/>
</dbReference>
<dbReference type="InterPro" id="IPR015890">
    <property type="entry name" value="Chorismate_C"/>
</dbReference>
<dbReference type="InterPro" id="IPR019999">
    <property type="entry name" value="Anth_synth_I-like"/>
</dbReference>
<evidence type="ECO:0000259" key="1">
    <source>
        <dbReference type="Pfam" id="PF00425"/>
    </source>
</evidence>
<dbReference type="GO" id="GO:0000162">
    <property type="term" value="P:L-tryptophan biosynthetic process"/>
    <property type="evidence" value="ECO:0007669"/>
    <property type="project" value="TreeGrafter"/>
</dbReference>
<keyword evidence="3" id="KW-1185">Reference proteome</keyword>
<sequence length="154" mass="17012">MLVDLARNDVNRTCRPETVKVEKLMAIEKFSHVIHLTSMVTGLLREGKNRFDAFRSIFPAGTVSGAPKLKAIELVMGLEKERRGVYAGAVGRFDFADDEMDTCIAIRTMTFKDGVAYLQAGGGIVYDSVEEDEYVETLNKLMGNVRALDGAESE</sequence>
<dbReference type="HOGENOM" id="CLU_006493_4_2_1"/>